<name>A0ABR3G392_9PEZI</name>
<proteinExistence type="predicted"/>
<dbReference type="InterPro" id="IPR041078">
    <property type="entry name" value="Plavaka"/>
</dbReference>
<gene>
    <name evidence="1" type="ORF">Q9L58_010882</name>
</gene>
<keyword evidence="2" id="KW-1185">Reference proteome</keyword>
<dbReference type="Proteomes" id="UP001447188">
    <property type="component" value="Unassembled WGS sequence"/>
</dbReference>
<dbReference type="EMBL" id="JBBBZM010000881">
    <property type="protein sequence ID" value="KAL0630271.1"/>
    <property type="molecule type" value="Genomic_DNA"/>
</dbReference>
<reference evidence="1 2" key="1">
    <citation type="submission" date="2024-02" db="EMBL/GenBank/DDBJ databases">
        <title>Discinaceae phylogenomics.</title>
        <authorList>
            <person name="Dirks A.C."/>
            <person name="James T.Y."/>
        </authorList>
    </citation>
    <scope>NUCLEOTIDE SEQUENCE [LARGE SCALE GENOMIC DNA]</scope>
    <source>
        <strain evidence="1 2">ACD0624</strain>
    </source>
</reference>
<evidence type="ECO:0000313" key="2">
    <source>
        <dbReference type="Proteomes" id="UP001447188"/>
    </source>
</evidence>
<dbReference type="Pfam" id="PF18759">
    <property type="entry name" value="Plavaka"/>
    <property type="match status" value="1"/>
</dbReference>
<sequence>TKTTKTGIEKYFKKGLYRGDGSYKSASSFFKVIKDIPTTLSAPSWTFSEEEVDAENFFLAHRDPVVCIQHLLAQAAYSNDMVYAPIREFNSAGEGVYSELHIADWWWDIQ</sequence>
<comment type="caution">
    <text evidence="1">The sequence shown here is derived from an EMBL/GenBank/DDBJ whole genome shotgun (WGS) entry which is preliminary data.</text>
</comment>
<feature type="non-terminal residue" evidence="1">
    <location>
        <position position="110"/>
    </location>
</feature>
<accession>A0ABR3G392</accession>
<organism evidence="1 2">
    <name type="scientific">Discina gigas</name>
    <dbReference type="NCBI Taxonomy" id="1032678"/>
    <lineage>
        <taxon>Eukaryota</taxon>
        <taxon>Fungi</taxon>
        <taxon>Dikarya</taxon>
        <taxon>Ascomycota</taxon>
        <taxon>Pezizomycotina</taxon>
        <taxon>Pezizomycetes</taxon>
        <taxon>Pezizales</taxon>
        <taxon>Discinaceae</taxon>
        <taxon>Discina</taxon>
    </lineage>
</organism>
<evidence type="ECO:0000313" key="1">
    <source>
        <dbReference type="EMBL" id="KAL0630271.1"/>
    </source>
</evidence>
<feature type="non-terminal residue" evidence="1">
    <location>
        <position position="1"/>
    </location>
</feature>
<protein>
    <submittedName>
        <fullName evidence="1">Uncharacterized protein</fullName>
    </submittedName>
</protein>